<accession>A0ABP4BUZ9</accession>
<dbReference type="InterPro" id="IPR011990">
    <property type="entry name" value="TPR-like_helical_dom_sf"/>
</dbReference>
<proteinExistence type="predicted"/>
<protein>
    <recommendedName>
        <fullName evidence="3">Transcriptional regulator</fullName>
    </recommendedName>
</protein>
<reference evidence="2" key="1">
    <citation type="journal article" date="2019" name="Int. J. Syst. Evol. Microbiol.">
        <title>The Global Catalogue of Microorganisms (GCM) 10K type strain sequencing project: providing services to taxonomists for standard genome sequencing and annotation.</title>
        <authorList>
            <consortium name="The Broad Institute Genomics Platform"/>
            <consortium name="The Broad Institute Genome Sequencing Center for Infectious Disease"/>
            <person name="Wu L."/>
            <person name="Ma J."/>
        </authorList>
    </citation>
    <scope>NUCLEOTIDE SEQUENCE [LARGE SCALE GENOMIC DNA]</scope>
    <source>
        <strain evidence="2">JCM 11136</strain>
    </source>
</reference>
<dbReference type="Proteomes" id="UP001501578">
    <property type="component" value="Unassembled WGS sequence"/>
</dbReference>
<dbReference type="InterPro" id="IPR001387">
    <property type="entry name" value="Cro/C1-type_HTH"/>
</dbReference>
<name>A0ABP4BUZ9_9ACTN</name>
<evidence type="ECO:0008006" key="3">
    <source>
        <dbReference type="Google" id="ProtNLM"/>
    </source>
</evidence>
<dbReference type="RefSeq" id="WP_343955315.1">
    <property type="nucleotide sequence ID" value="NZ_BAAAHQ010000063.1"/>
</dbReference>
<evidence type="ECO:0000313" key="2">
    <source>
        <dbReference type="Proteomes" id="UP001501578"/>
    </source>
</evidence>
<keyword evidence="2" id="KW-1185">Reference proteome</keyword>
<dbReference type="Gene3D" id="1.25.40.10">
    <property type="entry name" value="Tetratricopeptide repeat domain"/>
    <property type="match status" value="1"/>
</dbReference>
<organism evidence="1 2">
    <name type="scientific">Nonomuraea longicatena</name>
    <dbReference type="NCBI Taxonomy" id="83682"/>
    <lineage>
        <taxon>Bacteria</taxon>
        <taxon>Bacillati</taxon>
        <taxon>Actinomycetota</taxon>
        <taxon>Actinomycetes</taxon>
        <taxon>Streptosporangiales</taxon>
        <taxon>Streptosporangiaceae</taxon>
        <taxon>Nonomuraea</taxon>
    </lineage>
</organism>
<gene>
    <name evidence="1" type="ORF">GCM10009560_77460</name>
</gene>
<sequence length="415" mass="45420">MAAELPRALPTWAELLREKRRQAGWSQKQLAIRLFKAAGGGISLPELDSVIRRIKDHEAGRHHPADPYPLLYGRVLGLSEAIFIDPPPAPGKATESDEVEALELARRVTASDVGEETLQRLEATVDELASIYSKTPPAALLRRVRVHLGYVSRLLDGKKTLAQHRRLVVTEGWLSLIGATCHIDLKNQPAAAAQLRTARHLAKQAEHPEIIAWCLETEAWQVLIDGDYRRAVTLSQEAQAVAPRGTSVHVQAIAQEGRAWARLGAGAETRDALNRVHGLVSPMRMPDRPEHHYRYDPAKSDAYTATTLAWIGDTAAESYARQVLTRLEAPTDGGPRPRRAASARLDLALALLASGQLEEAGHVTGEAMTSGMLVPSSHWRAAEIIAEVGARGLPEATELLEMYRELRRHAAAVST</sequence>
<dbReference type="CDD" id="cd00093">
    <property type="entry name" value="HTH_XRE"/>
    <property type="match status" value="1"/>
</dbReference>
<evidence type="ECO:0000313" key="1">
    <source>
        <dbReference type="EMBL" id="GAA0954010.1"/>
    </source>
</evidence>
<comment type="caution">
    <text evidence="1">The sequence shown here is derived from an EMBL/GenBank/DDBJ whole genome shotgun (WGS) entry which is preliminary data.</text>
</comment>
<dbReference type="EMBL" id="BAAAHQ010000063">
    <property type="protein sequence ID" value="GAA0954010.1"/>
    <property type="molecule type" value="Genomic_DNA"/>
</dbReference>